<protein>
    <submittedName>
        <fullName evidence="1">Uncharacterized protein</fullName>
    </submittedName>
</protein>
<dbReference type="EMBL" id="UOEG01000236">
    <property type="protein sequence ID" value="VAW02088.1"/>
    <property type="molecule type" value="Genomic_DNA"/>
</dbReference>
<accession>A0A3B0SAH2</accession>
<reference evidence="1" key="1">
    <citation type="submission" date="2018-06" db="EMBL/GenBank/DDBJ databases">
        <authorList>
            <person name="Zhirakovskaya E."/>
        </authorList>
    </citation>
    <scope>NUCLEOTIDE SEQUENCE</scope>
</reference>
<feature type="non-terminal residue" evidence="1">
    <location>
        <position position="1"/>
    </location>
</feature>
<gene>
    <name evidence="1" type="ORF">MNBD_ALPHA07-19</name>
</gene>
<sequence length="47" mass="5151">TLTSFDNETREEILRLFPELETPGPGGYGPTARMALKPYEARALLAG</sequence>
<name>A0A3B0SAH2_9ZZZZ</name>
<evidence type="ECO:0000313" key="1">
    <source>
        <dbReference type="EMBL" id="VAW02088.1"/>
    </source>
</evidence>
<proteinExistence type="predicted"/>
<organism evidence="1">
    <name type="scientific">hydrothermal vent metagenome</name>
    <dbReference type="NCBI Taxonomy" id="652676"/>
    <lineage>
        <taxon>unclassified sequences</taxon>
        <taxon>metagenomes</taxon>
        <taxon>ecological metagenomes</taxon>
    </lineage>
</organism>
<dbReference type="AlphaFoldDB" id="A0A3B0SAH2"/>